<accession>A0A132AAZ4</accession>
<gene>
    <name evidence="2" type="ORF">QR98_0065620</name>
</gene>
<evidence type="ECO:0000256" key="1">
    <source>
        <dbReference type="SAM" id="MobiDB-lite"/>
    </source>
</evidence>
<dbReference type="OrthoDB" id="30417at2759"/>
<proteinExistence type="predicted"/>
<evidence type="ECO:0000313" key="3">
    <source>
        <dbReference type="Proteomes" id="UP000616769"/>
    </source>
</evidence>
<name>A0A132AAZ4_SARSC</name>
<sequence length="398" mass="47095">MTYEDRDLLFDRGQFELTVNDLVANTNDIVRFVKKRSTSLNNFSDEQIDYNFIEMIDSIDYEEALKKIHVKSVMEQHFATATSKQKLSILDENFFTDKILDYVEKKQSDVLTDFFDNTRQAFTALILNECDHLESSEEDFREFIGKTKKRIENDGNYRRQLEWISKEPYVERLANVLKRKLALKESMQSEIFNTEKEASKKEEDDFFYQDEIDMFGDDEIDPNKSNKNRLNNSGRGQKSKKNFTQLSRSDSSSHFEDLDSNQNDNDDEDIELEKFENKPKRNVQVKRNSKIPPKSRARKSQTKRNDEDEGEFDDEEEEFDSKSMEQEWNPKVDKKTRATTTSIGLRKRVKRMDNVEMKEISDDDDVIPIDSTGRVTRNRAAVTKRNKRIEEYFFPKYN</sequence>
<dbReference type="VEuPathDB" id="VectorBase:SSCA006010"/>
<feature type="compositionally biased region" description="Basic residues" evidence="1">
    <location>
        <begin position="280"/>
        <end position="302"/>
    </location>
</feature>
<feature type="compositionally biased region" description="Basic and acidic residues" evidence="1">
    <location>
        <begin position="320"/>
        <end position="336"/>
    </location>
</feature>
<feature type="compositionally biased region" description="Polar residues" evidence="1">
    <location>
        <begin position="223"/>
        <end position="250"/>
    </location>
</feature>
<dbReference type="EMBL" id="JXLN01012144">
    <property type="protein sequence ID" value="KPM08049.1"/>
    <property type="molecule type" value="Genomic_DNA"/>
</dbReference>
<protein>
    <submittedName>
        <fullName evidence="2">Uncharacterized protein</fullName>
    </submittedName>
</protein>
<feature type="compositionally biased region" description="Acidic residues" evidence="1">
    <location>
        <begin position="307"/>
        <end position="319"/>
    </location>
</feature>
<reference evidence="2 3" key="1">
    <citation type="journal article" date="2015" name="Parasit. Vectors">
        <title>Draft genome of the scabies mite.</title>
        <authorList>
            <person name="Rider S.D.Jr."/>
            <person name="Morgan M.S."/>
            <person name="Arlian L.G."/>
        </authorList>
    </citation>
    <scope>NUCLEOTIDE SEQUENCE [LARGE SCALE GENOMIC DNA]</scope>
    <source>
        <strain evidence="2">Arlian Lab</strain>
    </source>
</reference>
<dbReference type="Proteomes" id="UP000616769">
    <property type="component" value="Unassembled WGS sequence"/>
</dbReference>
<organism evidence="2 3">
    <name type="scientific">Sarcoptes scabiei</name>
    <name type="common">Itch mite</name>
    <name type="synonym">Acarus scabiei</name>
    <dbReference type="NCBI Taxonomy" id="52283"/>
    <lineage>
        <taxon>Eukaryota</taxon>
        <taxon>Metazoa</taxon>
        <taxon>Ecdysozoa</taxon>
        <taxon>Arthropoda</taxon>
        <taxon>Chelicerata</taxon>
        <taxon>Arachnida</taxon>
        <taxon>Acari</taxon>
        <taxon>Acariformes</taxon>
        <taxon>Sarcoptiformes</taxon>
        <taxon>Astigmata</taxon>
        <taxon>Psoroptidia</taxon>
        <taxon>Sarcoptoidea</taxon>
        <taxon>Sarcoptidae</taxon>
        <taxon>Sarcoptinae</taxon>
        <taxon>Sarcoptes</taxon>
    </lineage>
</organism>
<evidence type="ECO:0000313" key="2">
    <source>
        <dbReference type="EMBL" id="KPM08049.1"/>
    </source>
</evidence>
<feature type="region of interest" description="Disordered" evidence="1">
    <location>
        <begin position="215"/>
        <end position="339"/>
    </location>
</feature>
<comment type="caution">
    <text evidence="2">The sequence shown here is derived from an EMBL/GenBank/DDBJ whole genome shotgun (WGS) entry which is preliminary data.</text>
</comment>
<dbReference type="AlphaFoldDB" id="A0A132AAZ4"/>